<accession>A0AAP0BZ56</accession>
<name>A0AAP0BZ56_9ASPA</name>
<dbReference type="InterPro" id="IPR057670">
    <property type="entry name" value="SH3_retrovirus"/>
</dbReference>
<dbReference type="InterPro" id="IPR036397">
    <property type="entry name" value="RNaseH_sf"/>
</dbReference>
<reference evidence="4 5" key="1">
    <citation type="journal article" date="2022" name="Nat. Plants">
        <title>Genomes of leafy and leafless Platanthera orchids illuminate the evolution of mycoheterotrophy.</title>
        <authorList>
            <person name="Li M.H."/>
            <person name="Liu K.W."/>
            <person name="Li Z."/>
            <person name="Lu H.C."/>
            <person name="Ye Q.L."/>
            <person name="Zhang D."/>
            <person name="Wang J.Y."/>
            <person name="Li Y.F."/>
            <person name="Zhong Z.M."/>
            <person name="Liu X."/>
            <person name="Yu X."/>
            <person name="Liu D.K."/>
            <person name="Tu X.D."/>
            <person name="Liu B."/>
            <person name="Hao Y."/>
            <person name="Liao X.Y."/>
            <person name="Jiang Y.T."/>
            <person name="Sun W.H."/>
            <person name="Chen J."/>
            <person name="Chen Y.Q."/>
            <person name="Ai Y."/>
            <person name="Zhai J.W."/>
            <person name="Wu S.S."/>
            <person name="Zhou Z."/>
            <person name="Hsiao Y.Y."/>
            <person name="Wu W.L."/>
            <person name="Chen Y.Y."/>
            <person name="Lin Y.F."/>
            <person name="Hsu J.L."/>
            <person name="Li C.Y."/>
            <person name="Wang Z.W."/>
            <person name="Zhao X."/>
            <person name="Zhong W.Y."/>
            <person name="Ma X.K."/>
            <person name="Ma L."/>
            <person name="Huang J."/>
            <person name="Chen G.Z."/>
            <person name="Huang M.Z."/>
            <person name="Huang L."/>
            <person name="Peng D.H."/>
            <person name="Luo Y.B."/>
            <person name="Zou S.Q."/>
            <person name="Chen S.P."/>
            <person name="Lan S."/>
            <person name="Tsai W.C."/>
            <person name="Van de Peer Y."/>
            <person name="Liu Z.J."/>
        </authorList>
    </citation>
    <scope>NUCLEOTIDE SEQUENCE [LARGE SCALE GENOMIC DNA]</scope>
    <source>
        <strain evidence="4">Lor287</strain>
    </source>
</reference>
<dbReference type="PROSITE" id="PS50994">
    <property type="entry name" value="INTEGRASE"/>
    <property type="match status" value="1"/>
</dbReference>
<dbReference type="GO" id="GO:0016787">
    <property type="term" value="F:hydrolase activity"/>
    <property type="evidence" value="ECO:0007669"/>
    <property type="project" value="UniProtKB-KW"/>
</dbReference>
<dbReference type="PANTHER" id="PTHR42648:SF28">
    <property type="entry name" value="TRANSPOSON-ENCODED PROTEIN WITH RIBONUCLEASE H-LIKE AND RETROVIRUS ZINC FINGER-LIKE DOMAINS"/>
    <property type="match status" value="1"/>
</dbReference>
<dbReference type="Proteomes" id="UP001418222">
    <property type="component" value="Unassembled WGS sequence"/>
</dbReference>
<proteinExistence type="predicted"/>
<dbReference type="Gene3D" id="3.30.420.10">
    <property type="entry name" value="Ribonuclease H-like superfamily/Ribonuclease H"/>
    <property type="match status" value="1"/>
</dbReference>
<dbReference type="InterPro" id="IPR039537">
    <property type="entry name" value="Retrotran_Ty1/copia-like"/>
</dbReference>
<dbReference type="PANTHER" id="PTHR42648">
    <property type="entry name" value="TRANSPOSASE, PUTATIVE-RELATED"/>
    <property type="match status" value="1"/>
</dbReference>
<keyword evidence="5" id="KW-1185">Reference proteome</keyword>
<protein>
    <recommendedName>
        <fullName evidence="3">Integrase catalytic domain-containing protein</fullName>
    </recommendedName>
</protein>
<dbReference type="EMBL" id="JBBWWQ010000002">
    <property type="protein sequence ID" value="KAK8954463.1"/>
    <property type="molecule type" value="Genomic_DNA"/>
</dbReference>
<keyword evidence="1" id="KW-0479">Metal-binding</keyword>
<dbReference type="CDD" id="cd09272">
    <property type="entry name" value="RNase_HI_RT_Ty1"/>
    <property type="match status" value="1"/>
</dbReference>
<evidence type="ECO:0000256" key="2">
    <source>
        <dbReference type="ARBA" id="ARBA00022801"/>
    </source>
</evidence>
<dbReference type="GO" id="GO:0003676">
    <property type="term" value="F:nucleic acid binding"/>
    <property type="evidence" value="ECO:0007669"/>
    <property type="project" value="InterPro"/>
</dbReference>
<evidence type="ECO:0000259" key="3">
    <source>
        <dbReference type="PROSITE" id="PS50994"/>
    </source>
</evidence>
<dbReference type="InterPro" id="IPR025724">
    <property type="entry name" value="GAG-pre-integrase_dom"/>
</dbReference>
<dbReference type="GO" id="GO:0015074">
    <property type="term" value="P:DNA integration"/>
    <property type="evidence" value="ECO:0007669"/>
    <property type="project" value="InterPro"/>
</dbReference>
<sequence>MRLPWWSSHGWTSIVPSCLPDEYARGACHTRPGLLQPGTLTLTSYFFVLGLRRSIGGDCHLFMTQCLWCRHLDEQGRILQEAYRTISHELTRLIVEEEMLMRKLYQHMLAEGLIKKDRVGLPLILPINISSPRLTRKRPIDAAARRERPIDAGRGRSMRLRGERGRSMRLKQTKPITSEAGETIQSRSITGTGIEKNGMYHLVLPPPTAATTTTAVLASPSSLLWHARLGHASPPRMLSVCPDVPFSFPFYCDVCELSKHTRSTYVSSTSRATSCFELIHSDVWGPAPIVSFDGFSYFVTFIDDYSRCLWVYLLKRKSDVLSVYTHFTAMIQTQHGKSVHILRSDSGGEYTSRSFDEFLCSEGTLHQFSCPATPEQNGVAERKNRHLLDTVRCLLRGMHVPKSYWSAALLTAAFLINRTPSRPLGGIAPYSLLHPSASVFPIPLRVFGCVCFVQDRRPSRTKLDDRAVRCLFLGYSTTTKGYRCFDPRSRRIIHSRDVTFHEEVPFFVSSSTTPDPPTIVQPVPVVPTVSPPSSPPVLLTYTRRRAPTPAVTPISPSVPDPLLLPVAGTSLEPSPSTTSDDLPIALRKGQRACVHSSVTKHPLASVVSYQRFSPSYQVFVAAADSVRIPASTAEALLDSRWVRAMEEEMSALRHTGTWSLVPLPPGKRTVGCKWVYTVKYGADGSIDRYKARLVAKGFTQAPDEFGATFAPVAKLTSVRLLLSLAASRAWPLYQLDVKNAFLHGTLQEEVYMAPPPGFALKGEYSGRVCRLHKSLYGLKQSLRAWFDRFSTVILQIGFTQCHADHTCFVRAATDGRRAIVLVYVDDIILTGDDSAGISEVKATLRAAFEVKDLGSLRYFLGIEVARSRQGISISQRKYTLDLLRDSGLLGCRPARTPMDTNHRLHAESGDPLPDPSQYQRLVGRLIYLTNTRPDISFSVGVLSQFMHSPTTAHLEAARRVLRYLKHAPGLGLFYRADSVSSLSCFTDADFAGSLTDRRSTTGLCVFHGDHLVSWRSKKQHIVSRSSAESEYRAMAHGVTELIWLRSLLTELGLSLTTGSTLYCDNKSALLLTQDSVLHERTKHIEMDVHFLRDHVRTGTVLPTYVPSVDQLADAFTKALGPTRSDLLSSKLGMIDIFAPP</sequence>
<evidence type="ECO:0000313" key="5">
    <source>
        <dbReference type="Proteomes" id="UP001418222"/>
    </source>
</evidence>
<dbReference type="AlphaFoldDB" id="A0AAP0BZ56"/>
<comment type="caution">
    <text evidence="4">The sequence shown here is derived from an EMBL/GenBank/DDBJ whole genome shotgun (WGS) entry which is preliminary data.</text>
</comment>
<dbReference type="InterPro" id="IPR043502">
    <property type="entry name" value="DNA/RNA_pol_sf"/>
</dbReference>
<dbReference type="Pfam" id="PF25597">
    <property type="entry name" value="SH3_retrovirus"/>
    <property type="match status" value="1"/>
</dbReference>
<organism evidence="4 5">
    <name type="scientific">Platanthera zijinensis</name>
    <dbReference type="NCBI Taxonomy" id="2320716"/>
    <lineage>
        <taxon>Eukaryota</taxon>
        <taxon>Viridiplantae</taxon>
        <taxon>Streptophyta</taxon>
        <taxon>Embryophyta</taxon>
        <taxon>Tracheophyta</taxon>
        <taxon>Spermatophyta</taxon>
        <taxon>Magnoliopsida</taxon>
        <taxon>Liliopsida</taxon>
        <taxon>Asparagales</taxon>
        <taxon>Orchidaceae</taxon>
        <taxon>Orchidoideae</taxon>
        <taxon>Orchideae</taxon>
        <taxon>Orchidinae</taxon>
        <taxon>Platanthera</taxon>
    </lineage>
</organism>
<dbReference type="SUPFAM" id="SSF56672">
    <property type="entry name" value="DNA/RNA polymerases"/>
    <property type="match status" value="1"/>
</dbReference>
<dbReference type="Pfam" id="PF00665">
    <property type="entry name" value="rve"/>
    <property type="match status" value="1"/>
</dbReference>
<dbReference type="SUPFAM" id="SSF53098">
    <property type="entry name" value="Ribonuclease H-like"/>
    <property type="match status" value="1"/>
</dbReference>
<gene>
    <name evidence="4" type="ORF">KSP39_PZI002722</name>
</gene>
<feature type="domain" description="Integrase catalytic" evidence="3">
    <location>
        <begin position="271"/>
        <end position="437"/>
    </location>
</feature>
<dbReference type="InterPro" id="IPR013103">
    <property type="entry name" value="RVT_2"/>
</dbReference>
<dbReference type="InterPro" id="IPR001584">
    <property type="entry name" value="Integrase_cat-core"/>
</dbReference>
<dbReference type="InterPro" id="IPR012337">
    <property type="entry name" value="RNaseH-like_sf"/>
</dbReference>
<keyword evidence="2" id="KW-0378">Hydrolase</keyword>
<dbReference type="Pfam" id="PF07727">
    <property type="entry name" value="RVT_2"/>
    <property type="match status" value="1"/>
</dbReference>
<dbReference type="Pfam" id="PF13976">
    <property type="entry name" value="gag_pre-integrs"/>
    <property type="match status" value="1"/>
</dbReference>
<evidence type="ECO:0000313" key="4">
    <source>
        <dbReference type="EMBL" id="KAK8954463.1"/>
    </source>
</evidence>
<evidence type="ECO:0000256" key="1">
    <source>
        <dbReference type="ARBA" id="ARBA00022723"/>
    </source>
</evidence>
<dbReference type="GO" id="GO:0046872">
    <property type="term" value="F:metal ion binding"/>
    <property type="evidence" value="ECO:0007669"/>
    <property type="project" value="UniProtKB-KW"/>
</dbReference>